<accession>A0ABR7NJ79</accession>
<evidence type="ECO:0000256" key="1">
    <source>
        <dbReference type="SAM" id="Phobius"/>
    </source>
</evidence>
<proteinExistence type="predicted"/>
<evidence type="ECO:0000313" key="3">
    <source>
        <dbReference type="Proteomes" id="UP000658131"/>
    </source>
</evidence>
<dbReference type="EMBL" id="JACRTB010000006">
    <property type="protein sequence ID" value="MBC8575683.1"/>
    <property type="molecule type" value="Genomic_DNA"/>
</dbReference>
<gene>
    <name evidence="2" type="ORF">H8717_04550</name>
</gene>
<protein>
    <submittedName>
        <fullName evidence="2">Uncharacterized protein</fullName>
    </submittedName>
</protein>
<evidence type="ECO:0000313" key="2">
    <source>
        <dbReference type="EMBL" id="MBC8575683.1"/>
    </source>
</evidence>
<keyword evidence="1" id="KW-0472">Membrane</keyword>
<comment type="caution">
    <text evidence="2">The sequence shown here is derived from an EMBL/GenBank/DDBJ whole genome shotgun (WGS) entry which is preliminary data.</text>
</comment>
<feature type="transmembrane region" description="Helical" evidence="1">
    <location>
        <begin position="30"/>
        <end position="49"/>
    </location>
</feature>
<keyword evidence="3" id="KW-1185">Reference proteome</keyword>
<keyword evidence="1" id="KW-1133">Transmembrane helix</keyword>
<reference evidence="2 3" key="1">
    <citation type="submission" date="2020-08" db="EMBL/GenBank/DDBJ databases">
        <title>Genome public.</title>
        <authorList>
            <person name="Liu C."/>
            <person name="Sun Q."/>
        </authorList>
    </citation>
    <scope>NUCLEOTIDE SEQUENCE [LARGE SCALE GENOMIC DNA]</scope>
    <source>
        <strain evidence="2 3">BX1</strain>
    </source>
</reference>
<sequence>MGMDTMGGMGEEKLNPLMQFYMSLPEWGQALARTLIVILAAALIGMILGRLYASVRYPDPEKNSAISPKLRVLFLAVLLVCGFWLYRSMTKKDEPAEPVDGTGISEGVPSDEYAPEAGGAYANVGGAVAAAVPG</sequence>
<dbReference type="RefSeq" id="WP_262399304.1">
    <property type="nucleotide sequence ID" value="NZ_JACRTB010000006.1"/>
</dbReference>
<keyword evidence="1" id="KW-0812">Transmembrane</keyword>
<feature type="transmembrane region" description="Helical" evidence="1">
    <location>
        <begin position="70"/>
        <end position="86"/>
    </location>
</feature>
<dbReference type="Proteomes" id="UP000658131">
    <property type="component" value="Unassembled WGS sequence"/>
</dbReference>
<organism evidence="2 3">
    <name type="scientific">Yanshouia hominis</name>
    <dbReference type="NCBI Taxonomy" id="2763673"/>
    <lineage>
        <taxon>Bacteria</taxon>
        <taxon>Bacillati</taxon>
        <taxon>Bacillota</taxon>
        <taxon>Clostridia</taxon>
        <taxon>Eubacteriales</taxon>
        <taxon>Oscillospiraceae</taxon>
        <taxon>Yanshouia</taxon>
    </lineage>
</organism>
<name>A0ABR7NJ79_9FIRM</name>